<feature type="domain" description="HTH crp-type" evidence="6">
    <location>
        <begin position="147"/>
        <end position="226"/>
    </location>
</feature>
<dbReference type="SUPFAM" id="SSF46785">
    <property type="entry name" value="Winged helix' DNA-binding domain"/>
    <property type="match status" value="1"/>
</dbReference>
<dbReference type="PROSITE" id="PS51063">
    <property type="entry name" value="HTH_CRP_2"/>
    <property type="match status" value="1"/>
</dbReference>
<evidence type="ECO:0000259" key="5">
    <source>
        <dbReference type="PROSITE" id="PS50042"/>
    </source>
</evidence>
<dbReference type="RefSeq" id="WP_137033081.1">
    <property type="nucleotide sequence ID" value="NZ_SZNK01000001.1"/>
</dbReference>
<accession>A0A4U2YE19</accession>
<name>A0A4U2YE19_9BACL</name>
<dbReference type="InterPro" id="IPR050397">
    <property type="entry name" value="Env_Response_Regulators"/>
</dbReference>
<dbReference type="PANTHER" id="PTHR24567">
    <property type="entry name" value="CRP FAMILY TRANSCRIPTIONAL REGULATORY PROTEIN"/>
    <property type="match status" value="1"/>
</dbReference>
<dbReference type="PANTHER" id="PTHR24567:SF74">
    <property type="entry name" value="HTH-TYPE TRANSCRIPTIONAL REGULATOR ARCR"/>
    <property type="match status" value="1"/>
</dbReference>
<evidence type="ECO:0000256" key="1">
    <source>
        <dbReference type="ARBA" id="ARBA00023015"/>
    </source>
</evidence>
<dbReference type="InterPro" id="IPR036390">
    <property type="entry name" value="WH_DNA-bd_sf"/>
</dbReference>
<dbReference type="Gene3D" id="1.10.10.10">
    <property type="entry name" value="Winged helix-like DNA-binding domain superfamily/Winged helix DNA-binding domain"/>
    <property type="match status" value="1"/>
</dbReference>
<dbReference type="InterPro" id="IPR014710">
    <property type="entry name" value="RmlC-like_jellyroll"/>
</dbReference>
<dbReference type="Proteomes" id="UP000307841">
    <property type="component" value="Unassembled WGS sequence"/>
</dbReference>
<reference evidence="7 8" key="1">
    <citation type="submission" date="2019-04" db="EMBL/GenBank/DDBJ databases">
        <title>Whole genome sequencing of Brevibacillus sp. TGS2-1.</title>
        <authorList>
            <person name="Choi A."/>
        </authorList>
    </citation>
    <scope>NUCLEOTIDE SEQUENCE [LARGE SCALE GENOMIC DNA]</scope>
    <source>
        <strain evidence="7 8">TGS2-1</strain>
    </source>
</reference>
<dbReference type="Gene3D" id="2.60.120.10">
    <property type="entry name" value="Jelly Rolls"/>
    <property type="match status" value="1"/>
</dbReference>
<comment type="caution">
    <text evidence="7">The sequence shown here is derived from an EMBL/GenBank/DDBJ whole genome shotgun (WGS) entry which is preliminary data.</text>
</comment>
<dbReference type="InterPro" id="IPR018490">
    <property type="entry name" value="cNMP-bd_dom_sf"/>
</dbReference>
<dbReference type="OrthoDB" id="9812325at2"/>
<keyword evidence="4" id="KW-0804">Transcription</keyword>
<feature type="domain" description="Cyclic nucleotide-binding" evidence="5">
    <location>
        <begin position="13"/>
        <end position="116"/>
    </location>
</feature>
<evidence type="ECO:0000313" key="8">
    <source>
        <dbReference type="Proteomes" id="UP000307841"/>
    </source>
</evidence>
<dbReference type="EMBL" id="SZNK01000001">
    <property type="protein sequence ID" value="TKI59166.1"/>
    <property type="molecule type" value="Genomic_DNA"/>
</dbReference>
<keyword evidence="1" id="KW-0805">Transcription regulation</keyword>
<dbReference type="SMART" id="SM00100">
    <property type="entry name" value="cNMP"/>
    <property type="match status" value="1"/>
</dbReference>
<gene>
    <name evidence="7" type="ORF">E8L90_29285</name>
</gene>
<dbReference type="GO" id="GO:0003700">
    <property type="term" value="F:DNA-binding transcription factor activity"/>
    <property type="evidence" value="ECO:0007669"/>
    <property type="project" value="TreeGrafter"/>
</dbReference>
<dbReference type="GO" id="GO:0003677">
    <property type="term" value="F:DNA binding"/>
    <property type="evidence" value="ECO:0007669"/>
    <property type="project" value="UniProtKB-KW"/>
</dbReference>
<protein>
    <submittedName>
        <fullName evidence="7">Crp/Fnr family transcriptional regulator</fullName>
    </submittedName>
</protein>
<dbReference type="PROSITE" id="PS50042">
    <property type="entry name" value="CNMP_BINDING_3"/>
    <property type="match status" value="1"/>
</dbReference>
<evidence type="ECO:0000256" key="4">
    <source>
        <dbReference type="ARBA" id="ARBA00023163"/>
    </source>
</evidence>
<keyword evidence="3" id="KW-0010">Activator</keyword>
<evidence type="ECO:0000256" key="2">
    <source>
        <dbReference type="ARBA" id="ARBA00023125"/>
    </source>
</evidence>
<dbReference type="InterPro" id="IPR012318">
    <property type="entry name" value="HTH_CRP"/>
</dbReference>
<keyword evidence="2" id="KW-0238">DNA-binding</keyword>
<dbReference type="GO" id="GO:0005829">
    <property type="term" value="C:cytosol"/>
    <property type="evidence" value="ECO:0007669"/>
    <property type="project" value="TreeGrafter"/>
</dbReference>
<dbReference type="InterPro" id="IPR036388">
    <property type="entry name" value="WH-like_DNA-bd_sf"/>
</dbReference>
<sequence length="248" mass="28462">MIEKEKFLSRIHLFQSLSEAELAQLEPATPMEVVKKGTIISSPHLELKRLFLIKAGKVRLYKLSADGKELTIDLLGTGHVFGEIGSFTISSTNMYAEAWEDSVICSIDKGQFEELMLEKPRLALHFIEIVSNRLQEVEEMMELMAYGSVRQRLVYLLDRLCEKYGGERQADAPEWIELAVNLTHQELATMMGCIRETVTETLHELTVEGIVKKAGLRKPLWVHRERLREALAPHSFTNVFFTRMDKRK</sequence>
<evidence type="ECO:0000313" key="7">
    <source>
        <dbReference type="EMBL" id="TKI59166.1"/>
    </source>
</evidence>
<dbReference type="SUPFAM" id="SSF51206">
    <property type="entry name" value="cAMP-binding domain-like"/>
    <property type="match status" value="1"/>
</dbReference>
<organism evidence="7 8">
    <name type="scientific">Brevibacillus antibioticus</name>
    <dbReference type="NCBI Taxonomy" id="2570228"/>
    <lineage>
        <taxon>Bacteria</taxon>
        <taxon>Bacillati</taxon>
        <taxon>Bacillota</taxon>
        <taxon>Bacilli</taxon>
        <taxon>Bacillales</taxon>
        <taxon>Paenibacillaceae</taxon>
        <taxon>Brevibacillus</taxon>
    </lineage>
</organism>
<proteinExistence type="predicted"/>
<dbReference type="Pfam" id="PF00027">
    <property type="entry name" value="cNMP_binding"/>
    <property type="match status" value="1"/>
</dbReference>
<dbReference type="InterPro" id="IPR000595">
    <property type="entry name" value="cNMP-bd_dom"/>
</dbReference>
<dbReference type="SMART" id="SM00419">
    <property type="entry name" value="HTH_CRP"/>
    <property type="match status" value="1"/>
</dbReference>
<dbReference type="Pfam" id="PF13545">
    <property type="entry name" value="HTH_Crp_2"/>
    <property type="match status" value="1"/>
</dbReference>
<evidence type="ECO:0000259" key="6">
    <source>
        <dbReference type="PROSITE" id="PS51063"/>
    </source>
</evidence>
<dbReference type="AlphaFoldDB" id="A0A4U2YE19"/>
<keyword evidence="8" id="KW-1185">Reference proteome</keyword>
<dbReference type="CDD" id="cd00038">
    <property type="entry name" value="CAP_ED"/>
    <property type="match status" value="1"/>
</dbReference>
<evidence type="ECO:0000256" key="3">
    <source>
        <dbReference type="ARBA" id="ARBA00023159"/>
    </source>
</evidence>